<proteinExistence type="predicted"/>
<dbReference type="NCBIfam" id="TIGR00254">
    <property type="entry name" value="GGDEF"/>
    <property type="match status" value="1"/>
</dbReference>
<dbReference type="Gene3D" id="3.30.70.270">
    <property type="match status" value="1"/>
</dbReference>
<protein>
    <submittedName>
        <fullName evidence="4">Response regulator receiver modulated diguanylate cyclase</fullName>
    </submittedName>
</protein>
<feature type="modified residue" description="4-aspartylphosphate" evidence="1">
    <location>
        <position position="55"/>
    </location>
</feature>
<dbReference type="PANTHER" id="PTHR45138">
    <property type="entry name" value="REGULATORY COMPONENTS OF SENSORY TRANSDUCTION SYSTEM"/>
    <property type="match status" value="1"/>
</dbReference>
<dbReference type="InterPro" id="IPR029787">
    <property type="entry name" value="Nucleotide_cyclase"/>
</dbReference>
<dbReference type="InterPro" id="IPR011006">
    <property type="entry name" value="CheY-like_superfamily"/>
</dbReference>
<dbReference type="GO" id="GO:1902201">
    <property type="term" value="P:negative regulation of bacterial-type flagellum-dependent cell motility"/>
    <property type="evidence" value="ECO:0007669"/>
    <property type="project" value="TreeGrafter"/>
</dbReference>
<dbReference type="Pfam" id="PF00990">
    <property type="entry name" value="GGDEF"/>
    <property type="match status" value="1"/>
</dbReference>
<sequence length="328" mass="36830">MQRETVLYLAEAEHEIPELVSAWLSHNSFALEQVTSEKDLFNAALRRLPEMIIIDADSNGANSTTVCRALKTDSNTSVVPVVFVSAVHGTDRVQEWFEAGVDEVITPLFSPGEQRSRLDSVVARTRRNVAVHPTTMLPGTAEIERQILVRIEQDAQFAVCYADLDHFKEYNDRYSYKNGDRIIYLVSRILRDTVTAICPKEGFVGHIGGDDFIMIVPVEHIRSVCKEVIEVFDTLIALQYSDEDTKAGYFLGRDRRGLLYEVPLMTISIGVVTSKNRRLSHPAYVGALATEMKSYAKSLKGSVFVVDRRSDSRAEIVEEEVVPEVQES</sequence>
<evidence type="ECO:0000313" key="4">
    <source>
        <dbReference type="EMBL" id="AFD03386.1"/>
    </source>
</evidence>
<dbReference type="Gene3D" id="3.40.50.2300">
    <property type="match status" value="1"/>
</dbReference>
<dbReference type="CDD" id="cd01949">
    <property type="entry name" value="GGDEF"/>
    <property type="match status" value="1"/>
</dbReference>
<reference evidence="4" key="1">
    <citation type="submission" date="2011-11" db="EMBL/GenBank/DDBJ databases">
        <title>Construction and analysis of a metagenome of deep-sea sediment.</title>
        <authorList>
            <person name="Huo Y.-Y."/>
            <person name="Cheng H."/>
            <person name="Wu M."/>
        </authorList>
    </citation>
    <scope>NUCLEOTIDE SEQUENCE</scope>
</reference>
<dbReference type="InterPro" id="IPR050469">
    <property type="entry name" value="Diguanylate_Cyclase"/>
</dbReference>
<dbReference type="PROSITE" id="PS50110">
    <property type="entry name" value="RESPONSE_REGULATORY"/>
    <property type="match status" value="1"/>
</dbReference>
<feature type="domain" description="GGDEF" evidence="3">
    <location>
        <begin position="155"/>
        <end position="308"/>
    </location>
</feature>
<dbReference type="GO" id="GO:0043709">
    <property type="term" value="P:cell adhesion involved in single-species biofilm formation"/>
    <property type="evidence" value="ECO:0007669"/>
    <property type="project" value="TreeGrafter"/>
</dbReference>
<dbReference type="SUPFAM" id="SSF55073">
    <property type="entry name" value="Nucleotide cyclase"/>
    <property type="match status" value="1"/>
</dbReference>
<dbReference type="InterPro" id="IPR000160">
    <property type="entry name" value="GGDEF_dom"/>
</dbReference>
<dbReference type="SMART" id="SM00267">
    <property type="entry name" value="GGDEF"/>
    <property type="match status" value="1"/>
</dbReference>
<keyword evidence="1" id="KW-0597">Phosphoprotein</keyword>
<dbReference type="EMBL" id="JQ085824">
    <property type="protein sequence ID" value="AFD03386.1"/>
    <property type="molecule type" value="Genomic_DNA"/>
</dbReference>
<dbReference type="InterPro" id="IPR001789">
    <property type="entry name" value="Sig_transdc_resp-reg_receiver"/>
</dbReference>
<dbReference type="PROSITE" id="PS50887">
    <property type="entry name" value="GGDEF"/>
    <property type="match status" value="1"/>
</dbReference>
<dbReference type="PANTHER" id="PTHR45138:SF25">
    <property type="entry name" value="GGDEF DOMAIN PROTEIN"/>
    <property type="match status" value="1"/>
</dbReference>
<dbReference type="InterPro" id="IPR043128">
    <property type="entry name" value="Rev_trsase/Diguanyl_cyclase"/>
</dbReference>
<feature type="domain" description="Response regulatory" evidence="2">
    <location>
        <begin position="6"/>
        <end position="122"/>
    </location>
</feature>
<evidence type="ECO:0000259" key="3">
    <source>
        <dbReference type="PROSITE" id="PS50887"/>
    </source>
</evidence>
<dbReference type="GO" id="GO:0052621">
    <property type="term" value="F:diguanylate cyclase activity"/>
    <property type="evidence" value="ECO:0007669"/>
    <property type="project" value="TreeGrafter"/>
</dbReference>
<dbReference type="SUPFAM" id="SSF52172">
    <property type="entry name" value="CheY-like"/>
    <property type="match status" value="1"/>
</dbReference>
<dbReference type="AlphaFoldDB" id="H9BX64"/>
<dbReference type="GO" id="GO:0005886">
    <property type="term" value="C:plasma membrane"/>
    <property type="evidence" value="ECO:0007669"/>
    <property type="project" value="TreeGrafter"/>
</dbReference>
<evidence type="ECO:0000256" key="1">
    <source>
        <dbReference type="PROSITE-ProRule" id="PRU00169"/>
    </source>
</evidence>
<name>H9BX64_9BACT</name>
<organism evidence="4">
    <name type="scientific">uncultured bacterium W5-51b</name>
    <dbReference type="NCBI Taxonomy" id="1130999"/>
    <lineage>
        <taxon>Bacteria</taxon>
        <taxon>environmental samples</taxon>
    </lineage>
</organism>
<dbReference type="GO" id="GO:0000160">
    <property type="term" value="P:phosphorelay signal transduction system"/>
    <property type="evidence" value="ECO:0007669"/>
    <property type="project" value="InterPro"/>
</dbReference>
<accession>H9BX64</accession>
<evidence type="ECO:0000259" key="2">
    <source>
        <dbReference type="PROSITE" id="PS50110"/>
    </source>
</evidence>